<evidence type="ECO:0000313" key="3">
    <source>
        <dbReference type="RefSeq" id="XP_031552621.1"/>
    </source>
</evidence>
<dbReference type="PRINTS" id="PR01438">
    <property type="entry name" value="UNVRSLSTRESS"/>
</dbReference>
<evidence type="ECO:0000313" key="2">
    <source>
        <dbReference type="Proteomes" id="UP000515163"/>
    </source>
</evidence>
<dbReference type="Pfam" id="PF00582">
    <property type="entry name" value="Usp"/>
    <property type="match status" value="1"/>
</dbReference>
<gene>
    <name evidence="3" type="primary">LOC116289832</name>
</gene>
<sequence length="168" mass="19242">MPLVAQYTMTSRSQEDTPRRKVLLAVDHSEHTLRAFNWYLDDLHKDDSILYILHCQELPALTLPPHAYATRIYEDWLEEARKTEAKNKDLLHSLKQKCESRNVKCELFLEHASSAGDALCQFIKERKPNYVVIGSRGQGMVRRTVLGSVSDFVIHHSAVPVCVCPPEQ</sequence>
<dbReference type="KEGG" id="aten:116289832"/>
<dbReference type="SUPFAM" id="SSF52402">
    <property type="entry name" value="Adenine nucleotide alpha hydrolases-like"/>
    <property type="match status" value="1"/>
</dbReference>
<protein>
    <submittedName>
        <fullName evidence="3">Uncharacterized protein LOC116289832 isoform X1</fullName>
    </submittedName>
</protein>
<dbReference type="PANTHER" id="PTHR46989:SF3">
    <property type="entry name" value="USPA DOMAIN-CONTAINING PROTEIN"/>
    <property type="match status" value="1"/>
</dbReference>
<dbReference type="GeneID" id="116289832"/>
<dbReference type="AlphaFoldDB" id="A0A6P8HAJ2"/>
<dbReference type="RefSeq" id="XP_031552621.1">
    <property type="nucleotide sequence ID" value="XM_031696761.1"/>
</dbReference>
<accession>A0A6P8HAJ2</accession>
<dbReference type="Gene3D" id="3.40.50.620">
    <property type="entry name" value="HUPs"/>
    <property type="match status" value="1"/>
</dbReference>
<dbReference type="InterPro" id="IPR014729">
    <property type="entry name" value="Rossmann-like_a/b/a_fold"/>
</dbReference>
<feature type="domain" description="UspA" evidence="1">
    <location>
        <begin position="19"/>
        <end position="165"/>
    </location>
</feature>
<organism evidence="2 3">
    <name type="scientific">Actinia tenebrosa</name>
    <name type="common">Australian red waratah sea anemone</name>
    <dbReference type="NCBI Taxonomy" id="6105"/>
    <lineage>
        <taxon>Eukaryota</taxon>
        <taxon>Metazoa</taxon>
        <taxon>Cnidaria</taxon>
        <taxon>Anthozoa</taxon>
        <taxon>Hexacorallia</taxon>
        <taxon>Actiniaria</taxon>
        <taxon>Actiniidae</taxon>
        <taxon>Actinia</taxon>
    </lineage>
</organism>
<keyword evidence="2" id="KW-1185">Reference proteome</keyword>
<dbReference type="PANTHER" id="PTHR46989">
    <property type="entry name" value="USP DOMAIN-CONTAINING PROTEIN"/>
    <property type="match status" value="1"/>
</dbReference>
<reference evidence="3" key="1">
    <citation type="submission" date="2025-08" db="UniProtKB">
        <authorList>
            <consortium name="RefSeq"/>
        </authorList>
    </citation>
    <scope>IDENTIFICATION</scope>
    <source>
        <tissue evidence="3">Tentacle</tissue>
    </source>
</reference>
<name>A0A6P8HAJ2_ACTTE</name>
<dbReference type="OrthoDB" id="843225at2759"/>
<dbReference type="InterPro" id="IPR006016">
    <property type="entry name" value="UspA"/>
</dbReference>
<dbReference type="Proteomes" id="UP000515163">
    <property type="component" value="Unplaced"/>
</dbReference>
<evidence type="ECO:0000259" key="1">
    <source>
        <dbReference type="Pfam" id="PF00582"/>
    </source>
</evidence>
<dbReference type="CDD" id="cd23659">
    <property type="entry name" value="USP_At3g01520-like"/>
    <property type="match status" value="1"/>
</dbReference>
<dbReference type="InterPro" id="IPR006015">
    <property type="entry name" value="Universal_stress_UspA"/>
</dbReference>
<proteinExistence type="predicted"/>
<dbReference type="InParanoid" id="A0A6P8HAJ2"/>